<dbReference type="PROSITE" id="PS51078">
    <property type="entry name" value="ICLR_ED"/>
    <property type="match status" value="1"/>
</dbReference>
<dbReference type="Pfam" id="PF01614">
    <property type="entry name" value="IclR_C"/>
    <property type="match status" value="1"/>
</dbReference>
<feature type="domain" description="IclR-ED" evidence="1">
    <location>
        <begin position="1"/>
        <end position="125"/>
    </location>
</feature>
<name>A0A6F8XQ21_9ACTN</name>
<dbReference type="RefSeq" id="WP_173035835.1">
    <property type="nucleotide sequence ID" value="NZ_AP022870.1"/>
</dbReference>
<reference evidence="2 3" key="1">
    <citation type="submission" date="2020-03" db="EMBL/GenBank/DDBJ databases">
        <title>Whole genome shotgun sequence of Phytohabitans flavus NBRC 107702.</title>
        <authorList>
            <person name="Komaki H."/>
            <person name="Tamura T."/>
        </authorList>
    </citation>
    <scope>NUCLEOTIDE SEQUENCE [LARGE SCALE GENOMIC DNA]</scope>
    <source>
        <strain evidence="2 3">NBRC 107702</strain>
    </source>
</reference>
<dbReference type="AlphaFoldDB" id="A0A6F8XQ21"/>
<keyword evidence="3" id="KW-1185">Reference proteome</keyword>
<protein>
    <recommendedName>
        <fullName evidence="1">IclR-ED domain-containing protein</fullName>
    </recommendedName>
</protein>
<evidence type="ECO:0000313" key="3">
    <source>
        <dbReference type="Proteomes" id="UP000502508"/>
    </source>
</evidence>
<dbReference type="InterPro" id="IPR014757">
    <property type="entry name" value="Tscrpt_reg_IclR_C"/>
</dbReference>
<proteinExistence type="predicted"/>
<evidence type="ECO:0000259" key="1">
    <source>
        <dbReference type="PROSITE" id="PS51078"/>
    </source>
</evidence>
<dbReference type="Proteomes" id="UP000502508">
    <property type="component" value="Chromosome"/>
</dbReference>
<dbReference type="Gene3D" id="3.30.450.40">
    <property type="match status" value="1"/>
</dbReference>
<accession>A0A6F8XQ21</accession>
<dbReference type="PANTHER" id="PTHR30136">
    <property type="entry name" value="HELIX-TURN-HELIX TRANSCRIPTIONAL REGULATOR, ICLR FAMILY"/>
    <property type="match status" value="1"/>
</dbReference>
<dbReference type="KEGG" id="pfla:Pflav_022510"/>
<dbReference type="EMBL" id="AP022870">
    <property type="protein sequence ID" value="BCB75841.1"/>
    <property type="molecule type" value="Genomic_DNA"/>
</dbReference>
<sequence length="132" mass="14456">MDPGSRLIAEHTTTGRTLLAFLPPMKADQIVARRRQAGGSMRKFPDIDEVRAEFAAIRERGFGESQGRYSPGVNTVAVALTDQEGSPILSLSVDYLGFPETEGLGRILPRELQDCVRRIERLVRAAGTESEG</sequence>
<dbReference type="SUPFAM" id="SSF55781">
    <property type="entry name" value="GAF domain-like"/>
    <property type="match status" value="1"/>
</dbReference>
<dbReference type="PANTHER" id="PTHR30136:SF34">
    <property type="entry name" value="TRANSCRIPTIONAL REGULATOR"/>
    <property type="match status" value="1"/>
</dbReference>
<dbReference type="GO" id="GO:0003677">
    <property type="term" value="F:DNA binding"/>
    <property type="evidence" value="ECO:0007669"/>
    <property type="project" value="TreeGrafter"/>
</dbReference>
<dbReference type="InterPro" id="IPR029016">
    <property type="entry name" value="GAF-like_dom_sf"/>
</dbReference>
<gene>
    <name evidence="2" type="ORF">Pflav_022510</name>
</gene>
<dbReference type="InterPro" id="IPR050707">
    <property type="entry name" value="HTH_MetabolicPath_Reg"/>
</dbReference>
<dbReference type="GO" id="GO:0003700">
    <property type="term" value="F:DNA-binding transcription factor activity"/>
    <property type="evidence" value="ECO:0007669"/>
    <property type="project" value="TreeGrafter"/>
</dbReference>
<organism evidence="2 3">
    <name type="scientific">Phytohabitans flavus</name>
    <dbReference type="NCBI Taxonomy" id="1076124"/>
    <lineage>
        <taxon>Bacteria</taxon>
        <taxon>Bacillati</taxon>
        <taxon>Actinomycetota</taxon>
        <taxon>Actinomycetes</taxon>
        <taxon>Micromonosporales</taxon>
        <taxon>Micromonosporaceae</taxon>
    </lineage>
</organism>
<evidence type="ECO:0000313" key="2">
    <source>
        <dbReference type="EMBL" id="BCB75841.1"/>
    </source>
</evidence>
<reference evidence="2 3" key="2">
    <citation type="submission" date="2020-03" db="EMBL/GenBank/DDBJ databases">
        <authorList>
            <person name="Ichikawa N."/>
            <person name="Kimura A."/>
            <person name="Kitahashi Y."/>
            <person name="Uohara A."/>
        </authorList>
    </citation>
    <scope>NUCLEOTIDE SEQUENCE [LARGE SCALE GENOMIC DNA]</scope>
    <source>
        <strain evidence="2 3">NBRC 107702</strain>
    </source>
</reference>
<dbReference type="GO" id="GO:0045892">
    <property type="term" value="P:negative regulation of DNA-templated transcription"/>
    <property type="evidence" value="ECO:0007669"/>
    <property type="project" value="TreeGrafter"/>
</dbReference>